<evidence type="ECO:0000313" key="2">
    <source>
        <dbReference type="Proteomes" id="UP000799438"/>
    </source>
</evidence>
<dbReference type="Proteomes" id="UP000799438">
    <property type="component" value="Unassembled WGS sequence"/>
</dbReference>
<gene>
    <name evidence="1" type="ORF">K452DRAFT_282308</name>
</gene>
<accession>A0A6A6BU11</accession>
<protein>
    <submittedName>
        <fullName evidence="1">Uncharacterized protein</fullName>
    </submittedName>
</protein>
<organism evidence="1 2">
    <name type="scientific">Aplosporella prunicola CBS 121167</name>
    <dbReference type="NCBI Taxonomy" id="1176127"/>
    <lineage>
        <taxon>Eukaryota</taxon>
        <taxon>Fungi</taxon>
        <taxon>Dikarya</taxon>
        <taxon>Ascomycota</taxon>
        <taxon>Pezizomycotina</taxon>
        <taxon>Dothideomycetes</taxon>
        <taxon>Dothideomycetes incertae sedis</taxon>
        <taxon>Botryosphaeriales</taxon>
        <taxon>Aplosporellaceae</taxon>
        <taxon>Aplosporella</taxon>
    </lineage>
</organism>
<keyword evidence="2" id="KW-1185">Reference proteome</keyword>
<evidence type="ECO:0000313" key="1">
    <source>
        <dbReference type="EMBL" id="KAF2147308.1"/>
    </source>
</evidence>
<proteinExistence type="predicted"/>
<dbReference type="EMBL" id="ML995474">
    <property type="protein sequence ID" value="KAF2147308.1"/>
    <property type="molecule type" value="Genomic_DNA"/>
</dbReference>
<name>A0A6A6BU11_9PEZI</name>
<reference evidence="1" key="1">
    <citation type="journal article" date="2020" name="Stud. Mycol.">
        <title>101 Dothideomycetes genomes: a test case for predicting lifestyles and emergence of pathogens.</title>
        <authorList>
            <person name="Haridas S."/>
            <person name="Albert R."/>
            <person name="Binder M."/>
            <person name="Bloem J."/>
            <person name="Labutti K."/>
            <person name="Salamov A."/>
            <person name="Andreopoulos B."/>
            <person name="Baker S."/>
            <person name="Barry K."/>
            <person name="Bills G."/>
            <person name="Bluhm B."/>
            <person name="Cannon C."/>
            <person name="Castanera R."/>
            <person name="Culley D."/>
            <person name="Daum C."/>
            <person name="Ezra D."/>
            <person name="Gonzalez J."/>
            <person name="Henrissat B."/>
            <person name="Kuo A."/>
            <person name="Liang C."/>
            <person name="Lipzen A."/>
            <person name="Lutzoni F."/>
            <person name="Magnuson J."/>
            <person name="Mondo S."/>
            <person name="Nolan M."/>
            <person name="Ohm R."/>
            <person name="Pangilinan J."/>
            <person name="Park H.-J."/>
            <person name="Ramirez L."/>
            <person name="Alfaro M."/>
            <person name="Sun H."/>
            <person name="Tritt A."/>
            <person name="Yoshinaga Y."/>
            <person name="Zwiers L.-H."/>
            <person name="Turgeon B."/>
            <person name="Goodwin S."/>
            <person name="Spatafora J."/>
            <person name="Crous P."/>
            <person name="Grigoriev I."/>
        </authorList>
    </citation>
    <scope>NUCLEOTIDE SEQUENCE</scope>
    <source>
        <strain evidence="1">CBS 121167</strain>
    </source>
</reference>
<dbReference type="GeneID" id="54297060"/>
<dbReference type="RefSeq" id="XP_033403016.1">
    <property type="nucleotide sequence ID" value="XM_033539564.1"/>
</dbReference>
<sequence length="71" mass="7649">MPGASRWGAVSPLLLPLCIDTSQLQHRHRQQACAPECTSYGTLLANGIAKRLCLISSVFVVSDGPLEKGRE</sequence>
<dbReference type="AlphaFoldDB" id="A0A6A6BU11"/>